<proteinExistence type="predicted"/>
<name>A0A381KKG1_CLODI</name>
<dbReference type="AlphaFoldDB" id="A0A381KKG1"/>
<evidence type="ECO:0000313" key="1">
    <source>
        <dbReference type="EMBL" id="SUY82601.1"/>
    </source>
</evidence>
<gene>
    <name evidence="1" type="primary">cst1_4</name>
    <name evidence="1" type="ORF">NCTC13307_03706</name>
</gene>
<dbReference type="EMBL" id="UFWD01000002">
    <property type="protein sequence ID" value="SUY82601.1"/>
    <property type="molecule type" value="Genomic_DNA"/>
</dbReference>
<reference evidence="1" key="1">
    <citation type="submission" date="2018-06" db="EMBL/GenBank/DDBJ databases">
        <authorList>
            <consortium name="Pathogen Informatics"/>
            <person name="Doyle S."/>
        </authorList>
    </citation>
    <scope>NUCLEOTIDE SEQUENCE</scope>
    <source>
        <strain evidence="1">NCTC13307</strain>
    </source>
</reference>
<organism evidence="1">
    <name type="scientific">Clostridioides difficile</name>
    <name type="common">Peptoclostridium difficile</name>
    <dbReference type="NCBI Taxonomy" id="1496"/>
    <lineage>
        <taxon>Bacteria</taxon>
        <taxon>Bacillati</taxon>
        <taxon>Bacillota</taxon>
        <taxon>Clostridia</taxon>
        <taxon>Peptostreptococcales</taxon>
        <taxon>Peptostreptococcaceae</taxon>
        <taxon>Clostridioides</taxon>
    </lineage>
</organism>
<accession>A0A381KKG1</accession>
<sequence length="74" mass="9155">MKLRVYRGDWFFNMGIVGFLNIIKKADKQAEIFIMEDYIEFDSLFLENFHEYYFNYFMDEYDVSKRIKKILITV</sequence>
<protein>
    <submittedName>
        <fullName evidence="1">CRISPR-associated CXXC_CXXC protein Cst1</fullName>
    </submittedName>
</protein>